<name>A0A6C0LMA2_9ZZZZ</name>
<feature type="transmembrane region" description="Helical" evidence="2">
    <location>
        <begin position="6"/>
        <end position="26"/>
    </location>
</feature>
<proteinExistence type="predicted"/>
<dbReference type="EMBL" id="MN740522">
    <property type="protein sequence ID" value="QHU31038.1"/>
    <property type="molecule type" value="Genomic_DNA"/>
</dbReference>
<accession>A0A6C0LMA2</accession>
<feature type="region of interest" description="Disordered" evidence="1">
    <location>
        <begin position="99"/>
        <end position="118"/>
    </location>
</feature>
<sequence length="118" mass="12976">MEELLLYILIFFFIFLILYQIFLAYFKGSIIEGNTGYQDYDTSDPKNVMILAQQNAGNISALRSQFGDTQNLKSVIDDISGNVANLQSQVDGLVQAQQQSGEQLNGGSSEPITVTGTE</sequence>
<reference evidence="3" key="1">
    <citation type="journal article" date="2020" name="Nature">
        <title>Giant virus diversity and host interactions through global metagenomics.</title>
        <authorList>
            <person name="Schulz F."/>
            <person name="Roux S."/>
            <person name="Paez-Espino D."/>
            <person name="Jungbluth S."/>
            <person name="Walsh D.A."/>
            <person name="Denef V.J."/>
            <person name="McMahon K.D."/>
            <person name="Konstantinidis K.T."/>
            <person name="Eloe-Fadrosh E.A."/>
            <person name="Kyrpides N.C."/>
            <person name="Woyke T."/>
        </authorList>
    </citation>
    <scope>NUCLEOTIDE SEQUENCE</scope>
    <source>
        <strain evidence="3">GVMAG-M-3300027892-73</strain>
    </source>
</reference>
<keyword evidence="2" id="KW-0812">Transmembrane</keyword>
<keyword evidence="2" id="KW-0472">Membrane</keyword>
<evidence type="ECO:0000256" key="1">
    <source>
        <dbReference type="SAM" id="MobiDB-lite"/>
    </source>
</evidence>
<dbReference type="AlphaFoldDB" id="A0A6C0LMA2"/>
<evidence type="ECO:0000256" key="2">
    <source>
        <dbReference type="SAM" id="Phobius"/>
    </source>
</evidence>
<keyword evidence="2" id="KW-1133">Transmembrane helix</keyword>
<evidence type="ECO:0000313" key="3">
    <source>
        <dbReference type="EMBL" id="QHU31038.1"/>
    </source>
</evidence>
<organism evidence="3">
    <name type="scientific">viral metagenome</name>
    <dbReference type="NCBI Taxonomy" id="1070528"/>
    <lineage>
        <taxon>unclassified sequences</taxon>
        <taxon>metagenomes</taxon>
        <taxon>organismal metagenomes</taxon>
    </lineage>
</organism>
<protein>
    <submittedName>
        <fullName evidence="3">Uncharacterized protein</fullName>
    </submittedName>
</protein>